<organism evidence="2 3">
    <name type="scientific">Streptomyces tremellae</name>
    <dbReference type="NCBI Taxonomy" id="1124239"/>
    <lineage>
        <taxon>Bacteria</taxon>
        <taxon>Bacillati</taxon>
        <taxon>Actinomycetota</taxon>
        <taxon>Actinomycetes</taxon>
        <taxon>Kitasatosporales</taxon>
        <taxon>Streptomycetaceae</taxon>
        <taxon>Streptomyces</taxon>
    </lineage>
</organism>
<evidence type="ECO:0000313" key="2">
    <source>
        <dbReference type="EMBL" id="GAA3715724.1"/>
    </source>
</evidence>
<keyword evidence="3" id="KW-1185">Reference proteome</keyword>
<gene>
    <name evidence="2" type="ORF">GCM10023082_11790</name>
</gene>
<name>A0ABP7EA63_9ACTN</name>
<evidence type="ECO:0000313" key="3">
    <source>
        <dbReference type="Proteomes" id="UP001499884"/>
    </source>
</evidence>
<evidence type="ECO:0000256" key="1">
    <source>
        <dbReference type="SAM" id="MobiDB-lite"/>
    </source>
</evidence>
<protein>
    <submittedName>
        <fullName evidence="2">Uncharacterized protein</fullName>
    </submittedName>
</protein>
<feature type="compositionally biased region" description="Gly residues" evidence="1">
    <location>
        <begin position="32"/>
        <end position="50"/>
    </location>
</feature>
<accession>A0ABP7EA63</accession>
<dbReference type="EMBL" id="BAABEP010000004">
    <property type="protein sequence ID" value="GAA3715724.1"/>
    <property type="molecule type" value="Genomic_DNA"/>
</dbReference>
<reference evidence="3" key="1">
    <citation type="journal article" date="2019" name="Int. J. Syst. Evol. Microbiol.">
        <title>The Global Catalogue of Microorganisms (GCM) 10K type strain sequencing project: providing services to taxonomists for standard genome sequencing and annotation.</title>
        <authorList>
            <consortium name="The Broad Institute Genomics Platform"/>
            <consortium name="The Broad Institute Genome Sequencing Center for Infectious Disease"/>
            <person name="Wu L."/>
            <person name="Ma J."/>
        </authorList>
    </citation>
    <scope>NUCLEOTIDE SEQUENCE [LARGE SCALE GENOMIC DNA]</scope>
    <source>
        <strain evidence="3">JCM 30846</strain>
    </source>
</reference>
<sequence>MVMGEGTFLRERADGARPPTPARTGPRPGARAHGGGRGGEGQTERGGGPDEGPSGATRGGPHATEVDVSTGDQRNSPLHGISRPSAPCRVNRRPEGWDAGRTAPRTLTPVCVPCLTEGPPGVSGGGSTQDRGG</sequence>
<proteinExistence type="predicted"/>
<dbReference type="Proteomes" id="UP001499884">
    <property type="component" value="Unassembled WGS sequence"/>
</dbReference>
<comment type="caution">
    <text evidence="2">The sequence shown here is derived from an EMBL/GenBank/DDBJ whole genome shotgun (WGS) entry which is preliminary data.</text>
</comment>
<feature type="compositionally biased region" description="Low complexity" evidence="1">
    <location>
        <begin position="22"/>
        <end position="31"/>
    </location>
</feature>
<feature type="region of interest" description="Disordered" evidence="1">
    <location>
        <begin position="1"/>
        <end position="105"/>
    </location>
</feature>